<dbReference type="SUPFAM" id="SSF160631">
    <property type="entry name" value="SMI1/KNR4-like"/>
    <property type="match status" value="2"/>
</dbReference>
<organism evidence="1 2">
    <name type="scientific">Streptomyces litchfieldiae</name>
    <dbReference type="NCBI Taxonomy" id="3075543"/>
    <lineage>
        <taxon>Bacteria</taxon>
        <taxon>Bacillati</taxon>
        <taxon>Actinomycetota</taxon>
        <taxon>Actinomycetes</taxon>
        <taxon>Kitasatosporales</taxon>
        <taxon>Streptomycetaceae</taxon>
        <taxon>Streptomyces</taxon>
    </lineage>
</organism>
<accession>A0ABU2MM37</accession>
<dbReference type="RefSeq" id="WP_311703726.1">
    <property type="nucleotide sequence ID" value="NZ_JAVREL010000003.1"/>
</dbReference>
<comment type="caution">
    <text evidence="1">The sequence shown here is derived from an EMBL/GenBank/DDBJ whole genome shotgun (WGS) entry which is preliminary data.</text>
</comment>
<protein>
    <submittedName>
        <fullName evidence="1">SMI1/KNR4 family protein</fullName>
    </submittedName>
</protein>
<proteinExistence type="predicted"/>
<name>A0ABU2MM37_9ACTN</name>
<gene>
    <name evidence="1" type="ORF">RM590_08225</name>
</gene>
<reference evidence="2" key="1">
    <citation type="submission" date="2023-07" db="EMBL/GenBank/DDBJ databases">
        <title>30 novel species of actinomycetes from the DSMZ collection.</title>
        <authorList>
            <person name="Nouioui I."/>
        </authorList>
    </citation>
    <scope>NUCLEOTIDE SEQUENCE [LARGE SCALE GENOMIC DNA]</scope>
    <source>
        <strain evidence="2">DSM 44938</strain>
    </source>
</reference>
<evidence type="ECO:0000313" key="2">
    <source>
        <dbReference type="Proteomes" id="UP001183246"/>
    </source>
</evidence>
<keyword evidence="2" id="KW-1185">Reference proteome</keyword>
<dbReference type="Gene3D" id="3.40.1580.10">
    <property type="entry name" value="SMI1/KNR4-like"/>
    <property type="match status" value="1"/>
</dbReference>
<evidence type="ECO:0000313" key="1">
    <source>
        <dbReference type="EMBL" id="MDT0342610.1"/>
    </source>
</evidence>
<dbReference type="EMBL" id="JAVREL010000003">
    <property type="protein sequence ID" value="MDT0342610.1"/>
    <property type="molecule type" value="Genomic_DNA"/>
</dbReference>
<dbReference type="Proteomes" id="UP001183246">
    <property type="component" value="Unassembled WGS sequence"/>
</dbReference>
<sequence length="393" mass="42656">MDASRLATLLGPPPDDPVPVDWHAVESWLGLRLPADYKVLATAYGPLDIGDHLWLHTPCAQDGRFDYGTWLRTTHRQCRIASRDAPPNDPPPFHPAPGGLLAFGMTRSGSHLFWDTGACADPDRWPVVLFHEDAADRRVNPWQGYGTGLFDTLATALRTGLPLPGGGTLGPLPPTARRTAFLPGPAPWRPPVPAVEAVPVERRRAAVTEGSGLAALRLLTPPPAQPYLGAGAWPALFAQLGTRLPIDYIALLERYGAGCWMGWLRFLTPLRPPDAGFVRHIARTLSAYRTLRDAAPGCFPLPLWPAPGGFLPCANTIDGDQLGWLTRGAPDDWPVIVWPRHAGQGPPLPGTLTDVLLAWLRGQLSTEGLPGLDRDDDPLEFAVFEPSSDDGYW</sequence>
<dbReference type="InterPro" id="IPR037883">
    <property type="entry name" value="Knr4/Smi1-like_sf"/>
</dbReference>